<dbReference type="Proteomes" id="UP000641137">
    <property type="component" value="Unassembled WGS sequence"/>
</dbReference>
<comment type="caution">
    <text evidence="1">The sequence shown here is derived from an EMBL/GenBank/DDBJ whole genome shotgun (WGS) entry which is preliminary data.</text>
</comment>
<keyword evidence="2" id="KW-1185">Reference proteome</keyword>
<evidence type="ECO:0000313" key="1">
    <source>
        <dbReference type="EMBL" id="GHC65998.1"/>
    </source>
</evidence>
<dbReference type="EMBL" id="BMZO01000002">
    <property type="protein sequence ID" value="GHC65998.1"/>
    <property type="molecule type" value="Genomic_DNA"/>
</dbReference>
<protein>
    <submittedName>
        <fullName evidence="1">Uncharacterized protein</fullName>
    </submittedName>
</protein>
<sequence>MQSLKYISQYEGKHLLVVGNENFVVRETERALHDLKVGGLRQTLSLPPDLHKIDGAILDASLPAAQLFEIATRLDEHGVPYVFALNAVPSQSDFSGFVFAAESGNLDRIAQSLFASAG</sequence>
<organism evidence="1 2">
    <name type="scientific">Limoniibacter endophyticus</name>
    <dbReference type="NCBI Taxonomy" id="1565040"/>
    <lineage>
        <taxon>Bacteria</taxon>
        <taxon>Pseudomonadati</taxon>
        <taxon>Pseudomonadota</taxon>
        <taxon>Alphaproteobacteria</taxon>
        <taxon>Hyphomicrobiales</taxon>
        <taxon>Bartonellaceae</taxon>
        <taxon>Limoniibacter</taxon>
    </lineage>
</organism>
<evidence type="ECO:0000313" key="2">
    <source>
        <dbReference type="Proteomes" id="UP000641137"/>
    </source>
</evidence>
<name>A0A8J3DM21_9HYPH</name>
<proteinExistence type="predicted"/>
<dbReference type="Gene3D" id="3.40.50.2300">
    <property type="match status" value="1"/>
</dbReference>
<reference evidence="1" key="1">
    <citation type="journal article" date="2014" name="Int. J. Syst. Evol. Microbiol.">
        <title>Complete genome sequence of Corynebacterium casei LMG S-19264T (=DSM 44701T), isolated from a smear-ripened cheese.</title>
        <authorList>
            <consortium name="US DOE Joint Genome Institute (JGI-PGF)"/>
            <person name="Walter F."/>
            <person name="Albersmeier A."/>
            <person name="Kalinowski J."/>
            <person name="Ruckert C."/>
        </authorList>
    </citation>
    <scope>NUCLEOTIDE SEQUENCE</scope>
    <source>
        <strain evidence="1">KCTC 42097</strain>
    </source>
</reference>
<dbReference type="AlphaFoldDB" id="A0A8J3DM21"/>
<reference evidence="1" key="2">
    <citation type="submission" date="2020-09" db="EMBL/GenBank/DDBJ databases">
        <authorList>
            <person name="Sun Q."/>
            <person name="Kim S."/>
        </authorList>
    </citation>
    <scope>NUCLEOTIDE SEQUENCE</scope>
    <source>
        <strain evidence="1">KCTC 42097</strain>
    </source>
</reference>
<accession>A0A8J3DM21</accession>
<gene>
    <name evidence="1" type="ORF">GCM10010136_09100</name>
</gene>
<dbReference type="RefSeq" id="WP_189488302.1">
    <property type="nucleotide sequence ID" value="NZ_BMZO01000002.1"/>
</dbReference>